<dbReference type="NCBIfam" id="TIGR00252">
    <property type="entry name" value="YraN family protein"/>
    <property type="match status" value="1"/>
</dbReference>
<evidence type="ECO:0000313" key="3">
    <source>
        <dbReference type="EMBL" id="SHO62328.1"/>
    </source>
</evidence>
<dbReference type="SUPFAM" id="SSF52980">
    <property type="entry name" value="Restriction endonuclease-like"/>
    <property type="match status" value="1"/>
</dbReference>
<sequence>MAPREPPSPASERIAAYRRGLRAEALAAWWLRLKGYRILARRFRTPSGEVDIVARRGGTVAFVEVKRRATLDEALIAVTPRTRRRMEAAVRLWLARHPAHAALTLRFDIIALAPGRLPHHLVSAFAEGE</sequence>
<name>A0A1M7ZBP7_9HYPH</name>
<keyword evidence="3" id="KW-0378">Hydrolase</keyword>
<evidence type="ECO:0000256" key="1">
    <source>
        <dbReference type="ARBA" id="ARBA00006738"/>
    </source>
</evidence>
<dbReference type="PANTHER" id="PTHR34039:SF1">
    <property type="entry name" value="UPF0102 PROTEIN YRAN"/>
    <property type="match status" value="1"/>
</dbReference>
<dbReference type="OrthoDB" id="9812968at2"/>
<dbReference type="GO" id="GO:0004519">
    <property type="term" value="F:endonuclease activity"/>
    <property type="evidence" value="ECO:0007669"/>
    <property type="project" value="UniProtKB-KW"/>
</dbReference>
<dbReference type="EMBL" id="FRXO01000002">
    <property type="protein sequence ID" value="SHO62328.1"/>
    <property type="molecule type" value="Genomic_DNA"/>
</dbReference>
<dbReference type="AlphaFoldDB" id="A0A1M7ZBP7"/>
<dbReference type="GO" id="GO:0003676">
    <property type="term" value="F:nucleic acid binding"/>
    <property type="evidence" value="ECO:0007669"/>
    <property type="project" value="InterPro"/>
</dbReference>
<gene>
    <name evidence="3" type="ORF">SAMN02745172_00933</name>
</gene>
<dbReference type="RefSeq" id="WP_073626135.1">
    <property type="nucleotide sequence ID" value="NZ_FRXO01000002.1"/>
</dbReference>
<keyword evidence="3" id="KW-0255">Endonuclease</keyword>
<protein>
    <recommendedName>
        <fullName evidence="2">UPF0102 protein SAMN02745172_00933</fullName>
    </recommendedName>
</protein>
<evidence type="ECO:0000256" key="2">
    <source>
        <dbReference type="HAMAP-Rule" id="MF_00048"/>
    </source>
</evidence>
<dbReference type="HAMAP" id="MF_00048">
    <property type="entry name" value="UPF0102"/>
    <property type="match status" value="1"/>
</dbReference>
<accession>A0A1M7ZBP7</accession>
<keyword evidence="4" id="KW-1185">Reference proteome</keyword>
<dbReference type="InterPro" id="IPR011856">
    <property type="entry name" value="tRNA_endonuc-like_dom_sf"/>
</dbReference>
<dbReference type="STRING" id="1123029.SAMN02745172_00933"/>
<reference evidence="3 4" key="1">
    <citation type="submission" date="2016-12" db="EMBL/GenBank/DDBJ databases">
        <authorList>
            <person name="Song W.-J."/>
            <person name="Kurnit D.M."/>
        </authorList>
    </citation>
    <scope>NUCLEOTIDE SEQUENCE [LARGE SCALE GENOMIC DNA]</scope>
    <source>
        <strain evidence="3 4">DSM 19599</strain>
    </source>
</reference>
<dbReference type="Gene3D" id="3.40.1350.10">
    <property type="match status" value="1"/>
</dbReference>
<comment type="similarity">
    <text evidence="1 2">Belongs to the UPF0102 family.</text>
</comment>
<dbReference type="NCBIfam" id="NF009151">
    <property type="entry name" value="PRK12497.1-5"/>
    <property type="match status" value="1"/>
</dbReference>
<dbReference type="Pfam" id="PF02021">
    <property type="entry name" value="UPF0102"/>
    <property type="match status" value="1"/>
</dbReference>
<dbReference type="InterPro" id="IPR011335">
    <property type="entry name" value="Restrct_endonuc-II-like"/>
</dbReference>
<evidence type="ECO:0000313" key="4">
    <source>
        <dbReference type="Proteomes" id="UP000186406"/>
    </source>
</evidence>
<organism evidence="3 4">
    <name type="scientific">Pseudoxanthobacter soli DSM 19599</name>
    <dbReference type="NCBI Taxonomy" id="1123029"/>
    <lineage>
        <taxon>Bacteria</taxon>
        <taxon>Pseudomonadati</taxon>
        <taxon>Pseudomonadota</taxon>
        <taxon>Alphaproteobacteria</taxon>
        <taxon>Hyphomicrobiales</taxon>
        <taxon>Segnochrobactraceae</taxon>
        <taxon>Pseudoxanthobacter</taxon>
    </lineage>
</organism>
<dbReference type="PANTHER" id="PTHR34039">
    <property type="entry name" value="UPF0102 PROTEIN YRAN"/>
    <property type="match status" value="1"/>
</dbReference>
<keyword evidence="3" id="KW-0540">Nuclease</keyword>
<dbReference type="InterPro" id="IPR003509">
    <property type="entry name" value="UPF0102_YraN-like"/>
</dbReference>
<proteinExistence type="inferred from homology"/>
<dbReference type="Proteomes" id="UP000186406">
    <property type="component" value="Unassembled WGS sequence"/>
</dbReference>